<dbReference type="Proteomes" id="UP000321685">
    <property type="component" value="Unassembled WGS sequence"/>
</dbReference>
<dbReference type="EMBL" id="BJVJ01000005">
    <property type="protein sequence ID" value="GEL21913.1"/>
    <property type="molecule type" value="Genomic_DNA"/>
</dbReference>
<feature type="region of interest" description="Disordered" evidence="1">
    <location>
        <begin position="1"/>
        <end position="23"/>
    </location>
</feature>
<dbReference type="AlphaFoldDB" id="A0A511DBZ2"/>
<dbReference type="Pfam" id="PF04672">
    <property type="entry name" value="Methyltransf_19"/>
    <property type="match status" value="1"/>
</dbReference>
<evidence type="ECO:0000256" key="1">
    <source>
        <dbReference type="SAM" id="MobiDB-lite"/>
    </source>
</evidence>
<accession>A0A511DBZ2</accession>
<evidence type="ECO:0000313" key="3">
    <source>
        <dbReference type="Proteomes" id="UP000321685"/>
    </source>
</evidence>
<sequence>MVNDRPAGGTGTSQDDPVAPDLSRPSIARVYDYVLGGKQHFEIDRRAAQGFIDALPDAPVIAKDNRNLLRRGVRFLVEEAGIRQILDIGSGLPTEGNVHELAHAIDPSTRVVYVDNDPGVLAHGRALLAGDATTAVITADLRTPAAILADPVVTGLLDLSRPYALLLSGIVQHLADDEDPYGIVGTLREALPAGAYMLLSHFLDDDEPRATTLERGFLQGGLGTGRFRRWDEIRRFFDGLEMVEPGLVYANDWRPDAGTPAESPVHTLYAGGVGRKV</sequence>
<protein>
    <recommendedName>
        <fullName evidence="4">SAM-dependent methyltransferase</fullName>
    </recommendedName>
</protein>
<dbReference type="SUPFAM" id="SSF53335">
    <property type="entry name" value="S-adenosyl-L-methionine-dependent methyltransferases"/>
    <property type="match status" value="1"/>
</dbReference>
<gene>
    <name evidence="2" type="ORF">PSU4_08670</name>
</gene>
<proteinExistence type="predicted"/>
<organism evidence="2 3">
    <name type="scientific">Pseudonocardia sulfidoxydans NBRC 16205</name>
    <dbReference type="NCBI Taxonomy" id="1223511"/>
    <lineage>
        <taxon>Bacteria</taxon>
        <taxon>Bacillati</taxon>
        <taxon>Actinomycetota</taxon>
        <taxon>Actinomycetes</taxon>
        <taxon>Pseudonocardiales</taxon>
        <taxon>Pseudonocardiaceae</taxon>
        <taxon>Pseudonocardia</taxon>
    </lineage>
</organism>
<evidence type="ECO:0008006" key="4">
    <source>
        <dbReference type="Google" id="ProtNLM"/>
    </source>
</evidence>
<keyword evidence="3" id="KW-1185">Reference proteome</keyword>
<dbReference type="Gene3D" id="3.40.50.150">
    <property type="entry name" value="Vaccinia Virus protein VP39"/>
    <property type="match status" value="1"/>
</dbReference>
<evidence type="ECO:0000313" key="2">
    <source>
        <dbReference type="EMBL" id="GEL21913.1"/>
    </source>
</evidence>
<comment type="caution">
    <text evidence="2">The sequence shown here is derived from an EMBL/GenBank/DDBJ whole genome shotgun (WGS) entry which is preliminary data.</text>
</comment>
<dbReference type="InterPro" id="IPR029063">
    <property type="entry name" value="SAM-dependent_MTases_sf"/>
</dbReference>
<dbReference type="InterPro" id="IPR006764">
    <property type="entry name" value="SAM_dep_MeTrfase_SAV2177_type"/>
</dbReference>
<dbReference type="PIRSF" id="PIRSF017393">
    <property type="entry name" value="MTase_SAV2177"/>
    <property type="match status" value="1"/>
</dbReference>
<name>A0A511DBZ2_9PSEU</name>
<reference evidence="2 3" key="1">
    <citation type="submission" date="2019-07" db="EMBL/GenBank/DDBJ databases">
        <title>Whole genome shotgun sequence of Pseudonocardia sulfidoxydans NBRC 16205.</title>
        <authorList>
            <person name="Hosoyama A."/>
            <person name="Uohara A."/>
            <person name="Ohji S."/>
            <person name="Ichikawa N."/>
        </authorList>
    </citation>
    <scope>NUCLEOTIDE SEQUENCE [LARGE SCALE GENOMIC DNA]</scope>
    <source>
        <strain evidence="2 3">NBRC 16205</strain>
    </source>
</reference>